<dbReference type="InterPro" id="IPR039429">
    <property type="entry name" value="SHMT-like_dom"/>
</dbReference>
<dbReference type="NCBIfam" id="NF000586">
    <property type="entry name" value="PRK00011.1"/>
    <property type="match status" value="1"/>
</dbReference>
<dbReference type="GO" id="GO:0035999">
    <property type="term" value="P:tetrahydrofolate interconversion"/>
    <property type="evidence" value="ECO:0007669"/>
    <property type="project" value="UniProtKB-UniPathway"/>
</dbReference>
<keyword evidence="12" id="KW-1185">Reference proteome</keyword>
<keyword evidence="11" id="KW-0489">Methyltransferase</keyword>
<evidence type="ECO:0000256" key="7">
    <source>
        <dbReference type="ARBA" id="ARBA00022898"/>
    </source>
</evidence>
<organism evidence="11 12">
    <name type="scientific">Carex littledalei</name>
    <dbReference type="NCBI Taxonomy" id="544730"/>
    <lineage>
        <taxon>Eukaryota</taxon>
        <taxon>Viridiplantae</taxon>
        <taxon>Streptophyta</taxon>
        <taxon>Embryophyta</taxon>
        <taxon>Tracheophyta</taxon>
        <taxon>Spermatophyta</taxon>
        <taxon>Magnoliopsida</taxon>
        <taxon>Liliopsida</taxon>
        <taxon>Poales</taxon>
        <taxon>Cyperaceae</taxon>
        <taxon>Cyperoideae</taxon>
        <taxon>Cariceae</taxon>
        <taxon>Carex</taxon>
        <taxon>Carex subgen. Euthyceras</taxon>
    </lineage>
</organism>
<dbReference type="Gene3D" id="3.40.640.10">
    <property type="entry name" value="Type I PLP-dependent aspartate aminotransferase-like (Major domain)"/>
    <property type="match status" value="1"/>
</dbReference>
<dbReference type="SUPFAM" id="SSF53383">
    <property type="entry name" value="PLP-dependent transferases"/>
    <property type="match status" value="1"/>
</dbReference>
<dbReference type="PANTHER" id="PTHR11680">
    <property type="entry name" value="SERINE HYDROXYMETHYLTRANSFERASE"/>
    <property type="match status" value="1"/>
</dbReference>
<dbReference type="InterPro" id="IPR015424">
    <property type="entry name" value="PyrdxlP-dep_Trfase"/>
</dbReference>
<keyword evidence="5 9" id="KW-0554">One-carbon metabolism</keyword>
<dbReference type="PROSITE" id="PS00096">
    <property type="entry name" value="SHMT"/>
    <property type="match status" value="1"/>
</dbReference>
<evidence type="ECO:0000259" key="10">
    <source>
        <dbReference type="Pfam" id="PF00464"/>
    </source>
</evidence>
<dbReference type="InterPro" id="IPR049943">
    <property type="entry name" value="Ser_HO-MeTrfase-like"/>
</dbReference>
<dbReference type="FunFam" id="3.40.640.10:FF:000050">
    <property type="entry name" value="Serine hydroxymethyltransferase"/>
    <property type="match status" value="1"/>
</dbReference>
<evidence type="ECO:0000256" key="2">
    <source>
        <dbReference type="ARBA" id="ARBA00001933"/>
    </source>
</evidence>
<dbReference type="InterPro" id="IPR019798">
    <property type="entry name" value="Ser_HO-MeTrfase_PLP_BS"/>
</dbReference>
<dbReference type="InterPro" id="IPR001085">
    <property type="entry name" value="Ser_HO-MeTrfase"/>
</dbReference>
<dbReference type="GO" id="GO:0030170">
    <property type="term" value="F:pyridoxal phosphate binding"/>
    <property type="evidence" value="ECO:0007669"/>
    <property type="project" value="InterPro"/>
</dbReference>
<evidence type="ECO:0000313" key="11">
    <source>
        <dbReference type="EMBL" id="KAF3334355.1"/>
    </source>
</evidence>
<comment type="similarity">
    <text evidence="4 9">Belongs to the SHMT family.</text>
</comment>
<feature type="modified residue" description="N6-(pyridoxal phosphate)lysine" evidence="8">
    <location>
        <position position="244"/>
    </location>
</feature>
<comment type="pathway">
    <text evidence="3 9">One-carbon metabolism; tetrahydrofolate interconversion.</text>
</comment>
<comment type="function">
    <text evidence="9">Interconversion of serine and glycine.</text>
</comment>
<dbReference type="Proteomes" id="UP000623129">
    <property type="component" value="Unassembled WGS sequence"/>
</dbReference>
<comment type="caution">
    <text evidence="11">The sequence shown here is derived from an EMBL/GenBank/DDBJ whole genome shotgun (WGS) entry which is preliminary data.</text>
</comment>
<dbReference type="CDD" id="cd00378">
    <property type="entry name" value="SHMT"/>
    <property type="match status" value="1"/>
</dbReference>
<reference evidence="11" key="1">
    <citation type="submission" date="2020-01" db="EMBL/GenBank/DDBJ databases">
        <title>Genome sequence of Kobresia littledalei, the first chromosome-level genome in the family Cyperaceae.</title>
        <authorList>
            <person name="Qu G."/>
        </authorList>
    </citation>
    <scope>NUCLEOTIDE SEQUENCE</scope>
    <source>
        <strain evidence="11">C.B.Clarke</strain>
        <tissue evidence="11">Leaf</tissue>
    </source>
</reference>
<accession>A0A833QUA0</accession>
<comment type="cofactor">
    <cofactor evidence="2 8 9">
        <name>pyridoxal 5'-phosphate</name>
        <dbReference type="ChEBI" id="CHEBI:597326"/>
    </cofactor>
</comment>
<dbReference type="GO" id="GO:0032259">
    <property type="term" value="P:methylation"/>
    <property type="evidence" value="ECO:0007669"/>
    <property type="project" value="UniProtKB-KW"/>
</dbReference>
<evidence type="ECO:0000256" key="8">
    <source>
        <dbReference type="PIRSR" id="PIRSR000412-50"/>
    </source>
</evidence>
<keyword evidence="7 8" id="KW-0663">Pyridoxal phosphate</keyword>
<dbReference type="UniPathway" id="UPA00193"/>
<dbReference type="EC" id="2.1.2.1" evidence="9"/>
<name>A0A833QUA0_9POAL</name>
<dbReference type="OrthoDB" id="10265628at2759"/>
<dbReference type="GO" id="GO:0019264">
    <property type="term" value="P:glycine biosynthetic process from serine"/>
    <property type="evidence" value="ECO:0007669"/>
    <property type="project" value="InterPro"/>
</dbReference>
<dbReference type="InterPro" id="IPR015421">
    <property type="entry name" value="PyrdxlP-dep_Trfase_major"/>
</dbReference>
<dbReference type="Gene3D" id="3.90.1150.10">
    <property type="entry name" value="Aspartate Aminotransferase, domain 1"/>
    <property type="match status" value="1"/>
</dbReference>
<dbReference type="InterPro" id="IPR015422">
    <property type="entry name" value="PyrdxlP-dep_Trfase_small"/>
</dbReference>
<dbReference type="GO" id="GO:0005739">
    <property type="term" value="C:mitochondrion"/>
    <property type="evidence" value="ECO:0007669"/>
    <property type="project" value="TreeGrafter"/>
</dbReference>
<dbReference type="AlphaFoldDB" id="A0A833QUA0"/>
<evidence type="ECO:0000256" key="6">
    <source>
        <dbReference type="ARBA" id="ARBA00022679"/>
    </source>
</evidence>
<evidence type="ECO:0000256" key="9">
    <source>
        <dbReference type="RuleBase" id="RU000585"/>
    </source>
</evidence>
<sequence length="471" mass="51708">MDSVSSWGLTSLSEADPEIHDLIEREKRRQCTGIELIASENFTSFAVIEALGSALTNKYSEGMPGNRYYGGNEFIDDIENLCASRALQAFHLDATKWGVNVQPYSGSPANFAAYTALLQPHDRIMGLDLPSGGHLTHGYYTSNGKKISATSIYFESLPYKVNASTGYIDYDKLEEKALDFRPKLIICGGSAYPRDWDYARFRSIADKCGALLLCDMAHISGLVAAQEAANPFEYCDVVTTTTHKSLRGPRAGMIFYRKGPKPPKKGQPENAVYEFEDKVNFSVFPSLQGGPHNHQIAALAVALKQACSPGFKAYAKQVKANAVAIGNYLMSKGYKMVTDGTENHLVLWDLRPLGLTGNKVEKLCDMCSITLNKNAVFGDSSALSPGGIRIGAPAMTSRGLLEKDFEQIGEFLHQAVTICLKVQKEHGKLLKDFNKGLTNNPDIENLKVAVVKFSSSFEMPGFKVSEMKYKD</sequence>
<dbReference type="PANTHER" id="PTHR11680:SF35">
    <property type="entry name" value="SERINE HYDROXYMETHYLTRANSFERASE 1"/>
    <property type="match status" value="1"/>
</dbReference>
<dbReference type="PIRSF" id="PIRSF000412">
    <property type="entry name" value="SHMT"/>
    <property type="match status" value="1"/>
</dbReference>
<evidence type="ECO:0000313" key="12">
    <source>
        <dbReference type="Proteomes" id="UP000623129"/>
    </source>
</evidence>
<evidence type="ECO:0000256" key="1">
    <source>
        <dbReference type="ARBA" id="ARBA00001528"/>
    </source>
</evidence>
<comment type="catalytic activity">
    <reaction evidence="1 9">
        <text>(6R)-5,10-methylene-5,6,7,8-tetrahydrofolate + glycine + H2O = (6S)-5,6,7,8-tetrahydrofolate + L-serine</text>
        <dbReference type="Rhea" id="RHEA:15481"/>
        <dbReference type="ChEBI" id="CHEBI:15377"/>
        <dbReference type="ChEBI" id="CHEBI:15636"/>
        <dbReference type="ChEBI" id="CHEBI:33384"/>
        <dbReference type="ChEBI" id="CHEBI:57305"/>
        <dbReference type="ChEBI" id="CHEBI:57453"/>
        <dbReference type="EC" id="2.1.2.1"/>
    </reaction>
</comment>
<evidence type="ECO:0000256" key="4">
    <source>
        <dbReference type="ARBA" id="ARBA00006376"/>
    </source>
</evidence>
<dbReference type="GO" id="GO:0008168">
    <property type="term" value="F:methyltransferase activity"/>
    <property type="evidence" value="ECO:0007669"/>
    <property type="project" value="UniProtKB-KW"/>
</dbReference>
<proteinExistence type="inferred from homology"/>
<dbReference type="GO" id="GO:0004372">
    <property type="term" value="F:glycine hydroxymethyltransferase activity"/>
    <property type="evidence" value="ECO:0007669"/>
    <property type="project" value="UniProtKB-EC"/>
</dbReference>
<feature type="domain" description="Serine hydroxymethyltransferase-like" evidence="10">
    <location>
        <begin position="12"/>
        <end position="411"/>
    </location>
</feature>
<protein>
    <recommendedName>
        <fullName evidence="9">Serine hydroxymethyltransferase</fullName>
        <ecNumber evidence="9">2.1.2.1</ecNumber>
    </recommendedName>
</protein>
<dbReference type="HAMAP" id="MF_00051">
    <property type="entry name" value="SHMT"/>
    <property type="match status" value="1"/>
</dbReference>
<evidence type="ECO:0000256" key="5">
    <source>
        <dbReference type="ARBA" id="ARBA00022563"/>
    </source>
</evidence>
<dbReference type="Pfam" id="PF00464">
    <property type="entry name" value="SHMT"/>
    <property type="match status" value="1"/>
</dbReference>
<gene>
    <name evidence="11" type="ORF">FCM35_KLT20959</name>
</gene>
<dbReference type="EMBL" id="SWLB01000009">
    <property type="protein sequence ID" value="KAF3334355.1"/>
    <property type="molecule type" value="Genomic_DNA"/>
</dbReference>
<keyword evidence="6 9" id="KW-0808">Transferase</keyword>
<evidence type="ECO:0000256" key="3">
    <source>
        <dbReference type="ARBA" id="ARBA00004777"/>
    </source>
</evidence>